<name>A0ABN9PIA8_9DINO</name>
<gene>
    <name evidence="2" type="ORF">PCOR1329_LOCUS2241</name>
</gene>
<dbReference type="EMBL" id="CAUYUJ010000558">
    <property type="protein sequence ID" value="CAK0791301.1"/>
    <property type="molecule type" value="Genomic_DNA"/>
</dbReference>
<dbReference type="Proteomes" id="UP001189429">
    <property type="component" value="Unassembled WGS sequence"/>
</dbReference>
<feature type="region of interest" description="Disordered" evidence="1">
    <location>
        <begin position="1"/>
        <end position="23"/>
    </location>
</feature>
<comment type="caution">
    <text evidence="2">The sequence shown here is derived from an EMBL/GenBank/DDBJ whole genome shotgun (WGS) entry which is preliminary data.</text>
</comment>
<feature type="non-terminal residue" evidence="2">
    <location>
        <position position="100"/>
    </location>
</feature>
<proteinExistence type="predicted"/>
<sequence length="100" mass="10564">TVPAARPGGNKRALPAGPGGRGPLRRHLRGCAVHSNGARCDGSDITCSSCGHSERLRVPRGGGGRLRLAWRQGGGACRKRPDGWRGCPGRWDAGRRSATW</sequence>
<evidence type="ECO:0000313" key="3">
    <source>
        <dbReference type="Proteomes" id="UP001189429"/>
    </source>
</evidence>
<evidence type="ECO:0000313" key="2">
    <source>
        <dbReference type="EMBL" id="CAK0791301.1"/>
    </source>
</evidence>
<feature type="non-terminal residue" evidence="2">
    <location>
        <position position="1"/>
    </location>
</feature>
<keyword evidence="3" id="KW-1185">Reference proteome</keyword>
<protein>
    <submittedName>
        <fullName evidence="2">Uncharacterized protein</fullName>
    </submittedName>
</protein>
<organism evidence="2 3">
    <name type="scientific">Prorocentrum cordatum</name>
    <dbReference type="NCBI Taxonomy" id="2364126"/>
    <lineage>
        <taxon>Eukaryota</taxon>
        <taxon>Sar</taxon>
        <taxon>Alveolata</taxon>
        <taxon>Dinophyceae</taxon>
        <taxon>Prorocentrales</taxon>
        <taxon>Prorocentraceae</taxon>
        <taxon>Prorocentrum</taxon>
    </lineage>
</organism>
<reference evidence="2" key="1">
    <citation type="submission" date="2023-10" db="EMBL/GenBank/DDBJ databases">
        <authorList>
            <person name="Chen Y."/>
            <person name="Shah S."/>
            <person name="Dougan E. K."/>
            <person name="Thang M."/>
            <person name="Chan C."/>
        </authorList>
    </citation>
    <scope>NUCLEOTIDE SEQUENCE [LARGE SCALE GENOMIC DNA]</scope>
</reference>
<evidence type="ECO:0000256" key="1">
    <source>
        <dbReference type="SAM" id="MobiDB-lite"/>
    </source>
</evidence>
<accession>A0ABN9PIA8</accession>